<accession>A0AAD7IZA8</accession>
<dbReference type="EMBL" id="JARJLG010000070">
    <property type="protein sequence ID" value="KAJ7753586.1"/>
    <property type="molecule type" value="Genomic_DNA"/>
</dbReference>
<dbReference type="PROSITE" id="PS50181">
    <property type="entry name" value="FBOX"/>
    <property type="match status" value="1"/>
</dbReference>
<feature type="domain" description="F-box" evidence="1">
    <location>
        <begin position="3"/>
        <end position="56"/>
    </location>
</feature>
<name>A0AAD7IZA8_9AGAR</name>
<evidence type="ECO:0000313" key="2">
    <source>
        <dbReference type="EMBL" id="KAJ7753586.1"/>
    </source>
</evidence>
<evidence type="ECO:0000313" key="3">
    <source>
        <dbReference type="Proteomes" id="UP001215280"/>
    </source>
</evidence>
<dbReference type="SUPFAM" id="SSF81383">
    <property type="entry name" value="F-box domain"/>
    <property type="match status" value="1"/>
</dbReference>
<dbReference type="Gene3D" id="1.20.1280.50">
    <property type="match status" value="1"/>
</dbReference>
<gene>
    <name evidence="2" type="ORF">DFH07DRAFT_921278</name>
</gene>
<proteinExistence type="predicted"/>
<dbReference type="InterPro" id="IPR036047">
    <property type="entry name" value="F-box-like_dom_sf"/>
</dbReference>
<dbReference type="AlphaFoldDB" id="A0AAD7IZA8"/>
<evidence type="ECO:0000259" key="1">
    <source>
        <dbReference type="PROSITE" id="PS50181"/>
    </source>
</evidence>
<sequence>MVRRSLTDMPPEILFEILTFLDAKTMILCSSVSRAWHATVNGSSGLQYAIQLWVDGLVAGDMGALTPTDTLHALHERRRAWYSLQWTSRTVIEAESLNTSRAYELVGGILAQQELRSDFCTISLAHIMDIDRAKTKHPIGIDLDDFQDFALDPSQNLLVVLYQPANEWARLECRTLSSHQAHPLAPAALFSFPLDRDPALALSIQIADDVIALSFPDNNRLIILNWREGITLIDSSGIQSPLYVADFEFLSPRSYVLAFPSESGRIEIHMFEGGRADATTHVATLWLPALVDDRFITSLGIYSGPFCARPMPGRPYTTSNERRIYMFSMNYNNLEWSRLFVHYRTLQKYVSDYVIEERTDPLDVPWNGWGPNNSRLMRGNDFRWLRHVHGERVVLPISPNRIQLLDFGVAPDRPDTVNPPQVPGVVVHLQLEPTPFSESENPADEIFEDEVITSLPFRSTLRSMGEFDVFLIDQDHIIGANKTIASARDRTTIFRF</sequence>
<dbReference type="CDD" id="cd09917">
    <property type="entry name" value="F-box_SF"/>
    <property type="match status" value="1"/>
</dbReference>
<dbReference type="Proteomes" id="UP001215280">
    <property type="component" value="Unassembled WGS sequence"/>
</dbReference>
<reference evidence="2" key="1">
    <citation type="submission" date="2023-03" db="EMBL/GenBank/DDBJ databases">
        <title>Massive genome expansion in bonnet fungi (Mycena s.s.) driven by repeated elements and novel gene families across ecological guilds.</title>
        <authorList>
            <consortium name="Lawrence Berkeley National Laboratory"/>
            <person name="Harder C.B."/>
            <person name="Miyauchi S."/>
            <person name="Viragh M."/>
            <person name="Kuo A."/>
            <person name="Thoen E."/>
            <person name="Andreopoulos B."/>
            <person name="Lu D."/>
            <person name="Skrede I."/>
            <person name="Drula E."/>
            <person name="Henrissat B."/>
            <person name="Morin E."/>
            <person name="Kohler A."/>
            <person name="Barry K."/>
            <person name="LaButti K."/>
            <person name="Morin E."/>
            <person name="Salamov A."/>
            <person name="Lipzen A."/>
            <person name="Mereny Z."/>
            <person name="Hegedus B."/>
            <person name="Baldrian P."/>
            <person name="Stursova M."/>
            <person name="Weitz H."/>
            <person name="Taylor A."/>
            <person name="Grigoriev I.V."/>
            <person name="Nagy L.G."/>
            <person name="Martin F."/>
            <person name="Kauserud H."/>
        </authorList>
    </citation>
    <scope>NUCLEOTIDE SEQUENCE</scope>
    <source>
        <strain evidence="2">CBHHK188m</strain>
    </source>
</reference>
<dbReference type="Pfam" id="PF00646">
    <property type="entry name" value="F-box"/>
    <property type="match status" value="1"/>
</dbReference>
<dbReference type="SMART" id="SM00256">
    <property type="entry name" value="FBOX"/>
    <property type="match status" value="1"/>
</dbReference>
<organism evidence="2 3">
    <name type="scientific">Mycena maculata</name>
    <dbReference type="NCBI Taxonomy" id="230809"/>
    <lineage>
        <taxon>Eukaryota</taxon>
        <taxon>Fungi</taxon>
        <taxon>Dikarya</taxon>
        <taxon>Basidiomycota</taxon>
        <taxon>Agaricomycotina</taxon>
        <taxon>Agaricomycetes</taxon>
        <taxon>Agaricomycetidae</taxon>
        <taxon>Agaricales</taxon>
        <taxon>Marasmiineae</taxon>
        <taxon>Mycenaceae</taxon>
        <taxon>Mycena</taxon>
    </lineage>
</organism>
<protein>
    <recommendedName>
        <fullName evidence="1">F-box domain-containing protein</fullName>
    </recommendedName>
</protein>
<comment type="caution">
    <text evidence="2">The sequence shown here is derived from an EMBL/GenBank/DDBJ whole genome shotgun (WGS) entry which is preliminary data.</text>
</comment>
<keyword evidence="3" id="KW-1185">Reference proteome</keyword>
<dbReference type="InterPro" id="IPR001810">
    <property type="entry name" value="F-box_dom"/>
</dbReference>